<protein>
    <recommendedName>
        <fullName evidence="2">M23ase beta-sheet core domain-containing protein</fullName>
    </recommendedName>
</protein>
<dbReference type="InterPro" id="IPR011055">
    <property type="entry name" value="Dup_hybrid_motif"/>
</dbReference>
<name>A0A177E5X6_9BACT</name>
<dbReference type="SUPFAM" id="SSF51261">
    <property type="entry name" value="Duplicated hybrid motif"/>
    <property type="match status" value="1"/>
</dbReference>
<dbReference type="InterPro" id="IPR016047">
    <property type="entry name" value="M23ase_b-sheet_dom"/>
</dbReference>
<dbReference type="EMBL" id="LSFI01000032">
    <property type="protein sequence ID" value="OAG27344.1"/>
    <property type="molecule type" value="Genomic_DNA"/>
</dbReference>
<dbReference type="Gene3D" id="2.70.70.10">
    <property type="entry name" value="Glucose Permease (Domain IIA)"/>
    <property type="match status" value="1"/>
</dbReference>
<evidence type="ECO:0000256" key="1">
    <source>
        <dbReference type="SAM" id="Phobius"/>
    </source>
</evidence>
<dbReference type="GO" id="GO:0004222">
    <property type="term" value="F:metalloendopeptidase activity"/>
    <property type="evidence" value="ECO:0007669"/>
    <property type="project" value="TreeGrafter"/>
</dbReference>
<keyword evidence="1" id="KW-0812">Transmembrane</keyword>
<gene>
    <name evidence="3" type="ORF">TH606_07335</name>
</gene>
<keyword evidence="4" id="KW-1185">Reference proteome</keyword>
<comment type="caution">
    <text evidence="3">The sequence shown here is derived from an EMBL/GenBank/DDBJ whole genome shotgun (WGS) entry which is preliminary data.</text>
</comment>
<keyword evidence="1" id="KW-0472">Membrane</keyword>
<dbReference type="CDD" id="cd12797">
    <property type="entry name" value="M23_peptidase"/>
    <property type="match status" value="1"/>
</dbReference>
<reference evidence="3 4" key="1">
    <citation type="submission" date="2016-02" db="EMBL/GenBank/DDBJ databases">
        <title>Draft genome sequence of Thermodesulfatator sp. S606.</title>
        <authorList>
            <person name="Lai Q."/>
            <person name="Cao J."/>
            <person name="Dupont S."/>
            <person name="Shao Z."/>
            <person name="Jebbar M."/>
            <person name="Alain K."/>
        </authorList>
    </citation>
    <scope>NUCLEOTIDE SEQUENCE [LARGE SCALE GENOMIC DNA]</scope>
    <source>
        <strain evidence="3 4">S606</strain>
    </source>
</reference>
<feature type="transmembrane region" description="Helical" evidence="1">
    <location>
        <begin position="20"/>
        <end position="43"/>
    </location>
</feature>
<dbReference type="Proteomes" id="UP000076964">
    <property type="component" value="Unassembled WGS sequence"/>
</dbReference>
<dbReference type="STRING" id="1795632.TH606_07335"/>
<accession>A0A177E5X6</accession>
<feature type="domain" description="M23ase beta-sheet core" evidence="2">
    <location>
        <begin position="187"/>
        <end position="281"/>
    </location>
</feature>
<evidence type="ECO:0000313" key="3">
    <source>
        <dbReference type="EMBL" id="OAG27344.1"/>
    </source>
</evidence>
<keyword evidence="1" id="KW-1133">Transmembrane helix</keyword>
<dbReference type="PANTHER" id="PTHR21666">
    <property type="entry name" value="PEPTIDASE-RELATED"/>
    <property type="match status" value="1"/>
</dbReference>
<dbReference type="AlphaFoldDB" id="A0A177E5X6"/>
<dbReference type="Gene3D" id="2.60.40.1590">
    <property type="entry name" value="Peptidoglycan hydrolase domains"/>
    <property type="match status" value="1"/>
</dbReference>
<proteinExistence type="predicted"/>
<dbReference type="InterPro" id="IPR050570">
    <property type="entry name" value="Cell_wall_metabolism_enzyme"/>
</dbReference>
<dbReference type="OrthoDB" id="9805070at2"/>
<evidence type="ECO:0000259" key="2">
    <source>
        <dbReference type="Pfam" id="PF01551"/>
    </source>
</evidence>
<evidence type="ECO:0000313" key="4">
    <source>
        <dbReference type="Proteomes" id="UP000076964"/>
    </source>
</evidence>
<dbReference type="Pfam" id="PF01551">
    <property type="entry name" value="Peptidase_M23"/>
    <property type="match status" value="1"/>
</dbReference>
<dbReference type="PANTHER" id="PTHR21666:SF285">
    <property type="entry name" value="M23 FAMILY METALLOPEPTIDASE"/>
    <property type="match status" value="1"/>
</dbReference>
<sequence>MSKKGATWYHLAWATSIKILAFSVTLFILGGLFPAGALTFSYLPEKPYPGAPLLLELSQKVEKIEFLGKEYQLFAYHQKFYALLAIPLGTVPGSYPLKIHDGKVHSFEVKIYPQKYPEEHLKVPPKMIHYPPKVIDRIKREVKAIKQAVKGFTPRPLLDGPFVWPATGRISSPFGFRRVYNGVPKSHHSGIDIAVPKNTLIKASNRGRVVLTGDFYLPGKIVIIDHGLGIYTVYCHLNKILVQPGQIVEKGEKIALSGASGRVTGPHLHFGCYIRGVKVDPKTLIEVF</sequence>
<dbReference type="RefSeq" id="WP_068542466.1">
    <property type="nucleotide sequence ID" value="NZ_LSFI01000032.1"/>
</dbReference>
<organism evidence="3 4">
    <name type="scientific">Thermodesulfatator autotrophicus</name>
    <dbReference type="NCBI Taxonomy" id="1795632"/>
    <lineage>
        <taxon>Bacteria</taxon>
        <taxon>Pseudomonadati</taxon>
        <taxon>Thermodesulfobacteriota</taxon>
        <taxon>Thermodesulfobacteria</taxon>
        <taxon>Thermodesulfobacteriales</taxon>
        <taxon>Thermodesulfatatoraceae</taxon>
        <taxon>Thermodesulfatator</taxon>
    </lineage>
</organism>